<evidence type="ECO:0000256" key="2">
    <source>
        <dbReference type="SAM" id="Phobius"/>
    </source>
</evidence>
<keyword evidence="4" id="KW-1185">Reference proteome</keyword>
<evidence type="ECO:0000313" key="3">
    <source>
        <dbReference type="EMBL" id="KAK4798550.1"/>
    </source>
</evidence>
<reference evidence="3 4" key="1">
    <citation type="journal article" date="2023" name="Hortic Res">
        <title>Pangenome of water caltrop reveals structural variations and asymmetric subgenome divergence after allopolyploidization.</title>
        <authorList>
            <person name="Zhang X."/>
            <person name="Chen Y."/>
            <person name="Wang L."/>
            <person name="Yuan Y."/>
            <person name="Fang M."/>
            <person name="Shi L."/>
            <person name="Lu R."/>
            <person name="Comes H.P."/>
            <person name="Ma Y."/>
            <person name="Chen Y."/>
            <person name="Huang G."/>
            <person name="Zhou Y."/>
            <person name="Zheng Z."/>
            <person name="Qiu Y."/>
        </authorList>
    </citation>
    <scope>NUCLEOTIDE SEQUENCE [LARGE SCALE GENOMIC DNA]</scope>
    <source>
        <strain evidence="3">F231</strain>
    </source>
</reference>
<dbReference type="EMBL" id="JAXQNO010000005">
    <property type="protein sequence ID" value="KAK4798550.1"/>
    <property type="molecule type" value="Genomic_DNA"/>
</dbReference>
<comment type="caution">
    <text evidence="3">The sequence shown here is derived from an EMBL/GenBank/DDBJ whole genome shotgun (WGS) entry which is preliminary data.</text>
</comment>
<evidence type="ECO:0000256" key="1">
    <source>
        <dbReference type="SAM" id="MobiDB-lite"/>
    </source>
</evidence>
<evidence type="ECO:0000313" key="4">
    <source>
        <dbReference type="Proteomes" id="UP001346149"/>
    </source>
</evidence>
<protein>
    <submittedName>
        <fullName evidence="3">Uncharacterized protein</fullName>
    </submittedName>
</protein>
<sequence>MEDGEVPENANDNCPGTASEAAGKADACQGCPNQQACATAPKGPDPGALLPSYSYSHTAFFFLLTLWFRFGFVITRYEKMIRAMYYLQNEIFV</sequence>
<dbReference type="Proteomes" id="UP001346149">
    <property type="component" value="Unassembled WGS sequence"/>
</dbReference>
<name>A0AAN7MNJ4_TRANT</name>
<keyword evidence="2" id="KW-0812">Transmembrane</keyword>
<accession>A0AAN7MNJ4</accession>
<keyword evidence="2" id="KW-0472">Membrane</keyword>
<dbReference type="AlphaFoldDB" id="A0AAN7MNJ4"/>
<feature type="region of interest" description="Disordered" evidence="1">
    <location>
        <begin position="1"/>
        <end position="24"/>
    </location>
</feature>
<keyword evidence="2" id="KW-1133">Transmembrane helix</keyword>
<proteinExistence type="predicted"/>
<gene>
    <name evidence="3" type="ORF">SAY86_030876</name>
</gene>
<organism evidence="3 4">
    <name type="scientific">Trapa natans</name>
    <name type="common">Water chestnut</name>
    <dbReference type="NCBI Taxonomy" id="22666"/>
    <lineage>
        <taxon>Eukaryota</taxon>
        <taxon>Viridiplantae</taxon>
        <taxon>Streptophyta</taxon>
        <taxon>Embryophyta</taxon>
        <taxon>Tracheophyta</taxon>
        <taxon>Spermatophyta</taxon>
        <taxon>Magnoliopsida</taxon>
        <taxon>eudicotyledons</taxon>
        <taxon>Gunneridae</taxon>
        <taxon>Pentapetalae</taxon>
        <taxon>rosids</taxon>
        <taxon>malvids</taxon>
        <taxon>Myrtales</taxon>
        <taxon>Lythraceae</taxon>
        <taxon>Trapa</taxon>
    </lineage>
</organism>
<feature type="transmembrane region" description="Helical" evidence="2">
    <location>
        <begin position="55"/>
        <end position="74"/>
    </location>
</feature>